<dbReference type="PANTHER" id="PTHR44858">
    <property type="entry name" value="TETRATRICOPEPTIDE REPEAT PROTEIN 6"/>
    <property type="match status" value="1"/>
</dbReference>
<dbReference type="Pfam" id="PF13174">
    <property type="entry name" value="TPR_6"/>
    <property type="match status" value="1"/>
</dbReference>
<dbReference type="Proteomes" id="UP000285794">
    <property type="component" value="Unassembled WGS sequence"/>
</dbReference>
<feature type="repeat" description="TPR" evidence="3">
    <location>
        <begin position="151"/>
        <end position="184"/>
    </location>
</feature>
<gene>
    <name evidence="5" type="ORF">DWB61_15025</name>
</gene>
<dbReference type="PROSITE" id="PS51257">
    <property type="entry name" value="PROKAR_LIPOPROTEIN"/>
    <property type="match status" value="1"/>
</dbReference>
<feature type="chain" id="PRO_5019375383" evidence="4">
    <location>
        <begin position="21"/>
        <end position="294"/>
    </location>
</feature>
<evidence type="ECO:0000256" key="4">
    <source>
        <dbReference type="SAM" id="SignalP"/>
    </source>
</evidence>
<dbReference type="InterPro" id="IPR050498">
    <property type="entry name" value="Ycf3"/>
</dbReference>
<keyword evidence="6" id="KW-1185">Reference proteome</keyword>
<proteinExistence type="predicted"/>
<comment type="caution">
    <text evidence="5">The sequence shown here is derived from an EMBL/GenBank/DDBJ whole genome shotgun (WGS) entry which is preliminary data.</text>
</comment>
<dbReference type="AlphaFoldDB" id="A0A425XXS4"/>
<evidence type="ECO:0000256" key="1">
    <source>
        <dbReference type="ARBA" id="ARBA00022737"/>
    </source>
</evidence>
<accession>A0A425XXS4</accession>
<dbReference type="EMBL" id="QQWG01000019">
    <property type="protein sequence ID" value="RRG19522.1"/>
    <property type="molecule type" value="Genomic_DNA"/>
</dbReference>
<dbReference type="PROSITE" id="PS50005">
    <property type="entry name" value="TPR"/>
    <property type="match status" value="2"/>
</dbReference>
<dbReference type="SMART" id="SM00028">
    <property type="entry name" value="TPR"/>
    <property type="match status" value="4"/>
</dbReference>
<dbReference type="Gene3D" id="1.25.40.10">
    <property type="entry name" value="Tetratricopeptide repeat domain"/>
    <property type="match status" value="2"/>
</dbReference>
<dbReference type="InterPro" id="IPR011990">
    <property type="entry name" value="TPR-like_helical_dom_sf"/>
</dbReference>
<feature type="repeat" description="TPR" evidence="3">
    <location>
        <begin position="117"/>
        <end position="150"/>
    </location>
</feature>
<organism evidence="5 6">
    <name type="scientific">Ancylomarina euxinus</name>
    <dbReference type="NCBI Taxonomy" id="2283627"/>
    <lineage>
        <taxon>Bacteria</taxon>
        <taxon>Pseudomonadati</taxon>
        <taxon>Bacteroidota</taxon>
        <taxon>Bacteroidia</taxon>
        <taxon>Marinilabiliales</taxon>
        <taxon>Marinifilaceae</taxon>
        <taxon>Ancylomarina</taxon>
    </lineage>
</organism>
<dbReference type="Pfam" id="PF13432">
    <property type="entry name" value="TPR_16"/>
    <property type="match status" value="1"/>
</dbReference>
<feature type="signal peptide" evidence="4">
    <location>
        <begin position="1"/>
        <end position="20"/>
    </location>
</feature>
<dbReference type="InterPro" id="IPR019734">
    <property type="entry name" value="TPR_rpt"/>
</dbReference>
<evidence type="ECO:0000313" key="6">
    <source>
        <dbReference type="Proteomes" id="UP000285794"/>
    </source>
</evidence>
<dbReference type="PANTHER" id="PTHR44858:SF1">
    <property type="entry name" value="UDP-N-ACETYLGLUCOSAMINE--PEPTIDE N-ACETYLGLUCOSAMINYLTRANSFERASE SPINDLY-RELATED"/>
    <property type="match status" value="1"/>
</dbReference>
<reference evidence="5 6" key="1">
    <citation type="submission" date="2018-07" db="EMBL/GenBank/DDBJ databases">
        <title>Draft genome sequence of Ancylomarina sp. M1P.</title>
        <authorList>
            <person name="Yadav S."/>
            <person name="Villanueva L."/>
            <person name="Damste J.S.S."/>
        </authorList>
    </citation>
    <scope>NUCLEOTIDE SEQUENCE [LARGE SCALE GENOMIC DNA]</scope>
    <source>
        <strain evidence="5 6">M1P</strain>
    </source>
</reference>
<keyword evidence="4" id="KW-0732">Signal</keyword>
<evidence type="ECO:0000313" key="5">
    <source>
        <dbReference type="EMBL" id="RRG19522.1"/>
    </source>
</evidence>
<evidence type="ECO:0000256" key="3">
    <source>
        <dbReference type="PROSITE-ProRule" id="PRU00339"/>
    </source>
</evidence>
<evidence type="ECO:0000256" key="2">
    <source>
        <dbReference type="ARBA" id="ARBA00022803"/>
    </source>
</evidence>
<keyword evidence="2 3" id="KW-0802">TPR repeat</keyword>
<sequence>MIRTYTLLILFLLTSACLKAQNLREKIAYNACEQLDSIQKVKVLNDSIIRNSITHALARVMTEGTAEEKKIICTVTGIRQLLKETFEVMPSACYPVRRFLVEKKRTEFYKFSDNEKANLHFDAGNDFLKSQNYKKAIKAFKSAIKLDKSFVYAIDHLAVAYRRQMNFKKAIKYYKQSLSIFPEGDVALLNIAVSYTFLMDNNKALECYNQLMFLYPNEAEGYFGSAKIRFRNSDYSKALDHLFIAHSIYADTHSDYIKDSTKLFEIMYVQLKEENKLDLVKAKAKEHNVQINVE</sequence>
<dbReference type="SUPFAM" id="SSF48452">
    <property type="entry name" value="TPR-like"/>
    <property type="match status" value="1"/>
</dbReference>
<keyword evidence="1" id="KW-0677">Repeat</keyword>
<protein>
    <submittedName>
        <fullName evidence="5">Uncharacterized protein</fullName>
    </submittedName>
</protein>
<name>A0A425XXS4_9BACT</name>